<dbReference type="EMBL" id="MPDP01000299">
    <property type="protein sequence ID" value="KAK1451246.1"/>
    <property type="molecule type" value="Genomic_DNA"/>
</dbReference>
<sequence length="696" mass="76740">MLFRYSMRSAYLLLGVRSFLEVHTWEISDVPDPDLFLRRGLSNVVVIGNFLYIDGGEVSQLDAEGKPYTSFDYGVNQTYGSHPGQYFSEVNSTLSIDLSESWSPTNVSIRSIPKEPYGMDRQALWERADNDSFYIWGGHTANTLYLKDESLSTGSWKFQADGTGGGQWLKETPENPTEFAELVRSEDGAFASTPHGGFWFGGWAGTRTKVYMTNGEADLAPAGATPGMIVYDWNTKLWSNETTAFKAAFPPYGTVRGARALYVPDFGPNGIIVLLGGFMATLEPIVSGSDSLHQWMDISNVTFMDPVSKKWYSQMTTGSAPTRRQWFCLVGLRSKTTYEIFLFGGTAGFSNRAYSDVFVLSLPGFVWRQVQFDDVSPRTDHHCAVVGNRQMIVVGGRTTSKGVGNLEGWALRDPWPQGLGLFDLVEWTWKDDYNASAGAYRSHEEIQRWYREKGVGSVSWSSEEVKTFFVPTAKTTPIPTAIPTVLPPAMPRATEASSNTIAGAAIVGIILAVLAFLAIMWIDGRSERPIFVPPPVDKTSSTNNTMDVPLQTKELEADPTPCLVEPNSDPKTVTELPVASAIDHSPYQGEPSKDPTLRTEIPVASVAPVVEIYSYYDDPSVELKARTELPVSAADYLPCPAELNTDPTTRTELPMNPMVGNELSLPVELDVLYSPANTVIRNVPDGSRHDRAKLIE</sequence>
<dbReference type="InterPro" id="IPR011043">
    <property type="entry name" value="Gal_Oxase/kelch_b-propeller"/>
</dbReference>
<evidence type="ECO:0000256" key="3">
    <source>
        <dbReference type="SAM" id="Phobius"/>
    </source>
</evidence>
<keyword evidence="3" id="KW-0812">Transmembrane</keyword>
<dbReference type="Proteomes" id="UP001239213">
    <property type="component" value="Unassembled WGS sequence"/>
</dbReference>
<keyword evidence="3" id="KW-1133">Transmembrane helix</keyword>
<comment type="caution">
    <text evidence="4">The sequence shown here is derived from an EMBL/GenBank/DDBJ whole genome shotgun (WGS) entry which is preliminary data.</text>
</comment>
<keyword evidence="3" id="KW-0472">Membrane</keyword>
<dbReference type="SUPFAM" id="SSF50965">
    <property type="entry name" value="Galactose oxidase, central domain"/>
    <property type="match status" value="1"/>
</dbReference>
<keyword evidence="1" id="KW-0880">Kelch repeat</keyword>
<name>A0AAI9U6I8_9PEZI</name>
<feature type="transmembrane region" description="Helical" evidence="3">
    <location>
        <begin position="501"/>
        <end position="522"/>
    </location>
</feature>
<dbReference type="PANTHER" id="PTHR46228">
    <property type="entry name" value="KELCH DOMAIN-CONTAINING PROTEIN"/>
    <property type="match status" value="1"/>
</dbReference>
<keyword evidence="5" id="KW-1185">Reference proteome</keyword>
<evidence type="ECO:0000313" key="4">
    <source>
        <dbReference type="EMBL" id="KAK1451246.1"/>
    </source>
</evidence>
<proteinExistence type="predicted"/>
<evidence type="ECO:0000256" key="1">
    <source>
        <dbReference type="ARBA" id="ARBA00022441"/>
    </source>
</evidence>
<gene>
    <name evidence="4" type="ORF">CCUS01_11032</name>
</gene>
<accession>A0AAI9U6I8</accession>
<reference evidence="4" key="1">
    <citation type="submission" date="2016-11" db="EMBL/GenBank/DDBJ databases">
        <title>The genome sequence of Colletotrichum cuscutae.</title>
        <authorList>
            <person name="Baroncelli R."/>
        </authorList>
    </citation>
    <scope>NUCLEOTIDE SEQUENCE</scope>
    <source>
        <strain evidence="4">IMI 304802</strain>
    </source>
</reference>
<evidence type="ECO:0000256" key="2">
    <source>
        <dbReference type="ARBA" id="ARBA00022737"/>
    </source>
</evidence>
<dbReference type="Gene3D" id="2.120.10.80">
    <property type="entry name" value="Kelch-type beta propeller"/>
    <property type="match status" value="1"/>
</dbReference>
<dbReference type="PANTHER" id="PTHR46228:SF2">
    <property type="entry name" value="KELCH REPEAT PROTEIN (AFU_ORTHOLOGUE AFUA_4G14350)"/>
    <property type="match status" value="1"/>
</dbReference>
<dbReference type="AlphaFoldDB" id="A0AAI9U6I8"/>
<dbReference type="InterPro" id="IPR015915">
    <property type="entry name" value="Kelch-typ_b-propeller"/>
</dbReference>
<evidence type="ECO:0000313" key="5">
    <source>
        <dbReference type="Proteomes" id="UP001239213"/>
    </source>
</evidence>
<protein>
    <submittedName>
        <fullName evidence="4">Kelch repeat protein</fullName>
    </submittedName>
</protein>
<keyword evidence="2" id="KW-0677">Repeat</keyword>
<organism evidence="4 5">
    <name type="scientific">Colletotrichum cuscutae</name>
    <dbReference type="NCBI Taxonomy" id="1209917"/>
    <lineage>
        <taxon>Eukaryota</taxon>
        <taxon>Fungi</taxon>
        <taxon>Dikarya</taxon>
        <taxon>Ascomycota</taxon>
        <taxon>Pezizomycotina</taxon>
        <taxon>Sordariomycetes</taxon>
        <taxon>Hypocreomycetidae</taxon>
        <taxon>Glomerellales</taxon>
        <taxon>Glomerellaceae</taxon>
        <taxon>Colletotrichum</taxon>
        <taxon>Colletotrichum acutatum species complex</taxon>
    </lineage>
</organism>